<keyword evidence="6" id="KW-0472">Membrane</keyword>
<evidence type="ECO:0000256" key="1">
    <source>
        <dbReference type="ARBA" id="ARBA00009528"/>
    </source>
</evidence>
<keyword evidence="2" id="KW-0031">Aminopeptidase</keyword>
<dbReference type="Pfam" id="PF07898">
    <property type="entry name" value="DUF1676"/>
    <property type="match status" value="1"/>
</dbReference>
<dbReference type="Gene3D" id="3.40.630.10">
    <property type="entry name" value="Zn peptidases"/>
    <property type="match status" value="1"/>
</dbReference>
<dbReference type="Proteomes" id="UP001153709">
    <property type="component" value="Chromosome 7"/>
</dbReference>
<evidence type="ECO:0000313" key="9">
    <source>
        <dbReference type="EMBL" id="CAG9838288.1"/>
    </source>
</evidence>
<keyword evidence="10" id="KW-1185">Reference proteome</keyword>
<dbReference type="PANTHER" id="PTHR11963">
    <property type="entry name" value="LEUCINE AMINOPEPTIDASE-RELATED"/>
    <property type="match status" value="1"/>
</dbReference>
<comment type="similarity">
    <text evidence="1">Belongs to the peptidase M17 family.</text>
</comment>
<keyword evidence="3" id="KW-0645">Protease</keyword>
<name>A0A9N9T9Q4_DIABA</name>
<feature type="region of interest" description="Disordered" evidence="5">
    <location>
        <begin position="197"/>
        <end position="218"/>
    </location>
</feature>
<dbReference type="InterPro" id="IPR012464">
    <property type="entry name" value="DUF1676"/>
</dbReference>
<dbReference type="SUPFAM" id="SSF53187">
    <property type="entry name" value="Zn-dependent exopeptidases"/>
    <property type="match status" value="1"/>
</dbReference>
<proteinExistence type="inferred from homology"/>
<evidence type="ECO:0000256" key="3">
    <source>
        <dbReference type="ARBA" id="ARBA00022670"/>
    </source>
</evidence>
<dbReference type="PROSITE" id="PS00631">
    <property type="entry name" value="CYTOSOL_AP"/>
    <property type="match status" value="1"/>
</dbReference>
<evidence type="ECO:0000313" key="10">
    <source>
        <dbReference type="Proteomes" id="UP001153709"/>
    </source>
</evidence>
<gene>
    <name evidence="9" type="ORF">DIABBA_LOCUS11197</name>
</gene>
<dbReference type="GO" id="GO:0030145">
    <property type="term" value="F:manganese ion binding"/>
    <property type="evidence" value="ECO:0007669"/>
    <property type="project" value="InterPro"/>
</dbReference>
<dbReference type="AlphaFoldDB" id="A0A9N9T9Q4"/>
<keyword evidence="6" id="KW-1133">Transmembrane helix</keyword>
<sequence>MWRFVVPITLFAVYVTGQSTPRSGDELVSTVLDNCIEIDCVKQNVLGYLDNMLHIQSDVRNTKNIDAAIYKRVTRVLNTHEFKFKVPEALMEQTEVVYNPKSGLDVVSNESENESRGIGLKKKLLFPILLLLKLKMKLLQPLFIKLSLIKATKALIISKLALLIVIGFIVYQFIGKSGMPMPMMSMAPAEPPAPLYGAPPASPPPPPSSYEPGWEPNTGGPYQRVCPPETKLGVETSIESPEYDGILLVSAPDQKLKSSKLNSLLQDALSFDQSLKTEIGVLQTDLPAKRVVYSPTGPIDTDYDDVRIFKNSAAAGIKRALKTGVKKLLVVLEEYPAFENTELVTLLGVLEALYTPIQVREHDPSKTNKVDHVGVYTENPDKTKAIVGQAQVLEISRRVACDIGDSDPERMTPARAEEYVRTLFQGTNIKLSVVTDEEEFSKGYPLFAAVNRAASVNARHKGRIIYLEYNPPQAVKETLYIIGKGVTMDTGGVDVKIGGAMNGMSRDKCGAAATAGFMTAVHLLQPKHLKVVAALSMVRNSIGSNGYTTDEVITARSGARVRVINTDAEGRMIMADVLCKLKEDAVSAVNPHLYTIATLTGHAHRTVGEGYSIAMDNGPAKKIQNAEKLQAAGDKIGDIFEISRIRRDDFKHHKGEIEGDDLIQSAAKPSTMVSRGHQGPGAFLMVASGLDKHGSASDVPLKYTHLDIAASAGTFPLPATGAPVLALAQAYLL</sequence>
<feature type="chain" id="PRO_5040415532" description="Cytosol aminopeptidase domain-containing protein" evidence="7">
    <location>
        <begin position="18"/>
        <end position="733"/>
    </location>
</feature>
<keyword evidence="6" id="KW-0812">Transmembrane</keyword>
<dbReference type="PANTHER" id="PTHR11963:SF48">
    <property type="entry name" value="DIPEPTIDASE B, ISOFORM A"/>
    <property type="match status" value="1"/>
</dbReference>
<dbReference type="GO" id="GO:0006508">
    <property type="term" value="P:proteolysis"/>
    <property type="evidence" value="ECO:0007669"/>
    <property type="project" value="UniProtKB-KW"/>
</dbReference>
<feature type="compositionally biased region" description="Pro residues" evidence="5">
    <location>
        <begin position="200"/>
        <end position="209"/>
    </location>
</feature>
<dbReference type="GO" id="GO:0070006">
    <property type="term" value="F:metalloaminopeptidase activity"/>
    <property type="evidence" value="ECO:0007669"/>
    <property type="project" value="InterPro"/>
</dbReference>
<evidence type="ECO:0000256" key="7">
    <source>
        <dbReference type="SAM" id="SignalP"/>
    </source>
</evidence>
<protein>
    <recommendedName>
        <fullName evidence="8">Cytosol aminopeptidase domain-containing protein</fullName>
    </recommendedName>
</protein>
<evidence type="ECO:0000256" key="4">
    <source>
        <dbReference type="ARBA" id="ARBA00022801"/>
    </source>
</evidence>
<dbReference type="Pfam" id="PF00883">
    <property type="entry name" value="Peptidase_M17"/>
    <property type="match status" value="1"/>
</dbReference>
<keyword evidence="4" id="KW-0378">Hydrolase</keyword>
<dbReference type="PRINTS" id="PR00481">
    <property type="entry name" value="LAMNOPPTDASE"/>
</dbReference>
<dbReference type="InterPro" id="IPR000819">
    <property type="entry name" value="Peptidase_M17_C"/>
</dbReference>
<dbReference type="OrthoDB" id="10041421at2759"/>
<accession>A0A9N9T9Q4</accession>
<evidence type="ECO:0000256" key="5">
    <source>
        <dbReference type="SAM" id="MobiDB-lite"/>
    </source>
</evidence>
<evidence type="ECO:0000256" key="6">
    <source>
        <dbReference type="SAM" id="Phobius"/>
    </source>
</evidence>
<dbReference type="EMBL" id="OU898282">
    <property type="protein sequence ID" value="CAG9838288.1"/>
    <property type="molecule type" value="Genomic_DNA"/>
</dbReference>
<reference evidence="9" key="1">
    <citation type="submission" date="2022-01" db="EMBL/GenBank/DDBJ databases">
        <authorList>
            <person name="King R."/>
        </authorList>
    </citation>
    <scope>NUCLEOTIDE SEQUENCE</scope>
</reference>
<evidence type="ECO:0000259" key="8">
    <source>
        <dbReference type="PROSITE" id="PS00631"/>
    </source>
</evidence>
<feature type="domain" description="Cytosol aminopeptidase" evidence="8">
    <location>
        <begin position="565"/>
        <end position="572"/>
    </location>
</feature>
<dbReference type="InterPro" id="IPR011356">
    <property type="entry name" value="Leucine_aapep/pepB"/>
</dbReference>
<dbReference type="GO" id="GO:0005737">
    <property type="term" value="C:cytoplasm"/>
    <property type="evidence" value="ECO:0007669"/>
    <property type="project" value="InterPro"/>
</dbReference>
<feature type="transmembrane region" description="Helical" evidence="6">
    <location>
        <begin position="156"/>
        <end position="174"/>
    </location>
</feature>
<evidence type="ECO:0000256" key="2">
    <source>
        <dbReference type="ARBA" id="ARBA00022438"/>
    </source>
</evidence>
<keyword evidence="7" id="KW-0732">Signal</keyword>
<feature type="signal peptide" evidence="7">
    <location>
        <begin position="1"/>
        <end position="17"/>
    </location>
</feature>
<organism evidence="9 10">
    <name type="scientific">Diabrotica balteata</name>
    <name type="common">Banded cucumber beetle</name>
    <dbReference type="NCBI Taxonomy" id="107213"/>
    <lineage>
        <taxon>Eukaryota</taxon>
        <taxon>Metazoa</taxon>
        <taxon>Ecdysozoa</taxon>
        <taxon>Arthropoda</taxon>
        <taxon>Hexapoda</taxon>
        <taxon>Insecta</taxon>
        <taxon>Pterygota</taxon>
        <taxon>Neoptera</taxon>
        <taxon>Endopterygota</taxon>
        <taxon>Coleoptera</taxon>
        <taxon>Polyphaga</taxon>
        <taxon>Cucujiformia</taxon>
        <taxon>Chrysomeloidea</taxon>
        <taxon>Chrysomelidae</taxon>
        <taxon>Galerucinae</taxon>
        <taxon>Diabroticina</taxon>
        <taxon>Diabroticites</taxon>
        <taxon>Diabrotica</taxon>
    </lineage>
</organism>